<sequence>MNLLEEIIVGATDDNVSTSNLLRKVTVVAHYLKAADVADWVRGELNGYKTVESLPRYRHNSITPVMGTWTGWGGNSSTQLLSSQGLPEDAAEVLFHVSFFQPISELEELTRLPEDPSQSWDPWQVVQYNKWNREGKGVWMENMQLLNARRIVSRASIRGVIDTIRNTALDLALNLHTTDENAGTLNGPTVADAPIATTVTNFVTNVWGHGTNLAFGDNAELRSKVVVNDVESLLSAARELGLAEDGIAELREAAEAPVPERQGKLKAVAKRVGAGALSLTGTVAAEVAGGQLDLLVQQFLGQI</sequence>
<organism evidence="2 3">
    <name type="scientific">Microbacterium keratanolyticum</name>
    <dbReference type="NCBI Taxonomy" id="67574"/>
    <lineage>
        <taxon>Bacteria</taxon>
        <taxon>Bacillati</taxon>
        <taxon>Actinomycetota</taxon>
        <taxon>Actinomycetes</taxon>
        <taxon>Micrococcales</taxon>
        <taxon>Microbacteriaceae</taxon>
        <taxon>Microbacterium</taxon>
    </lineage>
</organism>
<name>A0A9W6HQW5_9MICO</name>
<evidence type="ECO:0000259" key="1">
    <source>
        <dbReference type="Pfam" id="PF18864"/>
    </source>
</evidence>
<evidence type="ECO:0000313" key="2">
    <source>
        <dbReference type="EMBL" id="GLK01227.1"/>
    </source>
</evidence>
<reference evidence="2" key="2">
    <citation type="submission" date="2023-01" db="EMBL/GenBank/DDBJ databases">
        <authorList>
            <person name="Sun Q."/>
            <person name="Evtushenko L."/>
        </authorList>
    </citation>
    <scope>NUCLEOTIDE SEQUENCE</scope>
    <source>
        <strain evidence="2">VKM Ac-1958</strain>
    </source>
</reference>
<evidence type="ECO:0000313" key="3">
    <source>
        <dbReference type="Proteomes" id="UP001142325"/>
    </source>
</evidence>
<feature type="domain" description="AbiTii" evidence="1">
    <location>
        <begin position="3"/>
        <end position="200"/>
    </location>
</feature>
<dbReference type="Proteomes" id="UP001142325">
    <property type="component" value="Unassembled WGS sequence"/>
</dbReference>
<dbReference type="InterPro" id="IPR041304">
    <property type="entry name" value="AbiTii"/>
</dbReference>
<keyword evidence="3" id="KW-1185">Reference proteome</keyword>
<dbReference type="EMBL" id="BSET01000001">
    <property type="protein sequence ID" value="GLK01227.1"/>
    <property type="molecule type" value="Genomic_DNA"/>
</dbReference>
<comment type="caution">
    <text evidence="2">The sequence shown here is derived from an EMBL/GenBank/DDBJ whole genome shotgun (WGS) entry which is preliminary data.</text>
</comment>
<reference evidence="2" key="1">
    <citation type="journal article" date="2014" name="Int. J. Syst. Evol. Microbiol.">
        <title>Complete genome sequence of Corynebacterium casei LMG S-19264T (=DSM 44701T), isolated from a smear-ripened cheese.</title>
        <authorList>
            <consortium name="US DOE Joint Genome Institute (JGI-PGF)"/>
            <person name="Walter F."/>
            <person name="Albersmeier A."/>
            <person name="Kalinowski J."/>
            <person name="Ruckert C."/>
        </authorList>
    </citation>
    <scope>NUCLEOTIDE SEQUENCE</scope>
    <source>
        <strain evidence="2">VKM Ac-1958</strain>
    </source>
</reference>
<proteinExistence type="predicted"/>
<accession>A0A9W6HQW5</accession>
<dbReference type="Pfam" id="PF18864">
    <property type="entry name" value="AbiTii"/>
    <property type="match status" value="1"/>
</dbReference>
<gene>
    <name evidence="2" type="ORF">GCM10017596_09420</name>
</gene>
<protein>
    <recommendedName>
        <fullName evidence="1">AbiTii domain-containing protein</fullName>
    </recommendedName>
</protein>
<dbReference type="RefSeq" id="WP_204938873.1">
    <property type="nucleotide sequence ID" value="NZ_BAAAUM010000001.1"/>
</dbReference>
<dbReference type="AlphaFoldDB" id="A0A9W6HQW5"/>